<comment type="caution">
    <text evidence="14">The sequence shown here is derived from an EMBL/GenBank/DDBJ whole genome shotgun (WGS) entry which is preliminary data.</text>
</comment>
<evidence type="ECO:0000256" key="1">
    <source>
        <dbReference type="ARBA" id="ARBA00001913"/>
    </source>
</evidence>
<dbReference type="EC" id="3.1.4.11" evidence="2 9"/>
<dbReference type="GO" id="GO:0016042">
    <property type="term" value="P:lipid catabolic process"/>
    <property type="evidence" value="ECO:0007669"/>
    <property type="project" value="UniProtKB-KW"/>
</dbReference>
<protein>
    <recommendedName>
        <fullName evidence="2 9">Phosphoinositide phospholipase C</fullName>
        <ecNumber evidence="2 9">3.1.4.11</ecNumber>
    </recommendedName>
</protein>
<evidence type="ECO:0000313" key="14">
    <source>
        <dbReference type="EMBL" id="CAF0909382.1"/>
    </source>
</evidence>
<dbReference type="PROSITE" id="PS50007">
    <property type="entry name" value="PIPLC_X_DOMAIN"/>
    <property type="match status" value="1"/>
</dbReference>
<dbReference type="Gene3D" id="2.60.40.150">
    <property type="entry name" value="C2 domain"/>
    <property type="match status" value="1"/>
</dbReference>
<dbReference type="Gene3D" id="3.20.20.190">
    <property type="entry name" value="Phosphatidylinositol (PI) phosphodiesterase"/>
    <property type="match status" value="1"/>
</dbReference>
<dbReference type="PROSITE" id="PS50222">
    <property type="entry name" value="EF_HAND_2"/>
    <property type="match status" value="2"/>
</dbReference>
<feature type="domain" description="EF-hand" evidence="13">
    <location>
        <begin position="177"/>
        <end position="212"/>
    </location>
</feature>
<keyword evidence="6 9" id="KW-0443">Lipid metabolism</keyword>
<dbReference type="InterPro" id="IPR000008">
    <property type="entry name" value="C2_dom"/>
</dbReference>
<evidence type="ECO:0000313" key="15">
    <source>
        <dbReference type="Proteomes" id="UP000663854"/>
    </source>
</evidence>
<dbReference type="Pfam" id="PF00168">
    <property type="entry name" value="C2"/>
    <property type="match status" value="1"/>
</dbReference>
<dbReference type="SMART" id="SM00239">
    <property type="entry name" value="C2"/>
    <property type="match status" value="1"/>
</dbReference>
<evidence type="ECO:0000259" key="13">
    <source>
        <dbReference type="PROSITE" id="PS50222"/>
    </source>
</evidence>
<dbReference type="Pfam" id="PF00387">
    <property type="entry name" value="PI-PLC-Y"/>
    <property type="match status" value="1"/>
</dbReference>
<dbReference type="CDD" id="cd00275">
    <property type="entry name" value="C2_PLC_like"/>
    <property type="match status" value="1"/>
</dbReference>
<dbReference type="SMART" id="SM00233">
    <property type="entry name" value="PH"/>
    <property type="match status" value="1"/>
</dbReference>
<dbReference type="GO" id="GO:0004435">
    <property type="term" value="F:phosphatidylinositol-4,5-bisphosphate phospholipase C activity"/>
    <property type="evidence" value="ECO:0007669"/>
    <property type="project" value="UniProtKB-EC"/>
</dbReference>
<dbReference type="InterPro" id="IPR001849">
    <property type="entry name" value="PH_domain"/>
</dbReference>
<keyword evidence="7" id="KW-0807">Transducer</keyword>
<dbReference type="InterPro" id="IPR018247">
    <property type="entry name" value="EF_Hand_1_Ca_BS"/>
</dbReference>
<dbReference type="InterPro" id="IPR035892">
    <property type="entry name" value="C2_domain_sf"/>
</dbReference>
<keyword evidence="5 9" id="KW-0442">Lipid degradation</keyword>
<evidence type="ECO:0000259" key="11">
    <source>
        <dbReference type="PROSITE" id="PS50004"/>
    </source>
</evidence>
<comment type="catalytic activity">
    <reaction evidence="8">
        <text>a 1,2-diacyl-sn-glycero-3-phospho-(1D-myo-inositol-4,5-bisphosphate) + H2O = 1D-myo-inositol 1,4,5-trisphosphate + a 1,2-diacyl-sn-glycerol + H(+)</text>
        <dbReference type="Rhea" id="RHEA:33179"/>
        <dbReference type="ChEBI" id="CHEBI:15377"/>
        <dbReference type="ChEBI" id="CHEBI:15378"/>
        <dbReference type="ChEBI" id="CHEBI:17815"/>
        <dbReference type="ChEBI" id="CHEBI:58456"/>
        <dbReference type="ChEBI" id="CHEBI:203600"/>
        <dbReference type="EC" id="3.1.4.11"/>
    </reaction>
    <physiologicalReaction direction="left-to-right" evidence="8">
        <dbReference type="Rhea" id="RHEA:33180"/>
    </physiologicalReaction>
</comment>
<gene>
    <name evidence="14" type="ORF">PYM288_LOCUS9936</name>
</gene>
<proteinExistence type="predicted"/>
<dbReference type="Gene3D" id="2.30.29.30">
    <property type="entry name" value="Pleckstrin-homology domain (PH domain)/Phosphotyrosine-binding domain (PTB)"/>
    <property type="match status" value="1"/>
</dbReference>
<dbReference type="InterPro" id="IPR002048">
    <property type="entry name" value="EF_hand_dom"/>
</dbReference>
<evidence type="ECO:0000256" key="4">
    <source>
        <dbReference type="ARBA" id="ARBA00022837"/>
    </source>
</evidence>
<dbReference type="Gene3D" id="1.10.238.10">
    <property type="entry name" value="EF-hand"/>
    <property type="match status" value="2"/>
</dbReference>
<evidence type="ECO:0000259" key="10">
    <source>
        <dbReference type="PROSITE" id="PS50003"/>
    </source>
</evidence>
<dbReference type="PROSITE" id="PS50003">
    <property type="entry name" value="PH_DOMAIN"/>
    <property type="match status" value="1"/>
</dbReference>
<dbReference type="InterPro" id="IPR011992">
    <property type="entry name" value="EF-hand-dom_pair"/>
</dbReference>
<dbReference type="InterPro" id="IPR001192">
    <property type="entry name" value="PI-PLC_fam"/>
</dbReference>
<keyword evidence="4" id="KW-0106">Calcium</keyword>
<feature type="domain" description="EF-hand" evidence="13">
    <location>
        <begin position="140"/>
        <end position="175"/>
    </location>
</feature>
<dbReference type="SMART" id="SM00148">
    <property type="entry name" value="PLCXc"/>
    <property type="match status" value="1"/>
</dbReference>
<feature type="domain" description="PI-PLC Y-box" evidence="12">
    <location>
        <begin position="507"/>
        <end position="622"/>
    </location>
</feature>
<evidence type="ECO:0000256" key="9">
    <source>
        <dbReference type="RuleBase" id="RU361133"/>
    </source>
</evidence>
<dbReference type="SUPFAM" id="SSF49562">
    <property type="entry name" value="C2 domain (Calcium/lipid-binding domain, CaLB)"/>
    <property type="match status" value="1"/>
</dbReference>
<dbReference type="GO" id="GO:0051209">
    <property type="term" value="P:release of sequestered calcium ion into cytosol"/>
    <property type="evidence" value="ECO:0007669"/>
    <property type="project" value="TreeGrafter"/>
</dbReference>
<evidence type="ECO:0000259" key="12">
    <source>
        <dbReference type="PROSITE" id="PS50008"/>
    </source>
</evidence>
<dbReference type="SMART" id="SM00054">
    <property type="entry name" value="EFh"/>
    <property type="match status" value="2"/>
</dbReference>
<comment type="cofactor">
    <cofactor evidence="1">
        <name>Ca(2+)</name>
        <dbReference type="ChEBI" id="CHEBI:29108"/>
    </cofactor>
</comment>
<dbReference type="AlphaFoldDB" id="A0A814A983"/>
<sequence>MSSTNNQHIARFVSELKTGSLLTKRKPNGDQYSRHFFLDEYEHFISYHQSEKVFAQPNRYYIHKINEIRPGLQTRTFDRLFRHKIVEQEDEKRAFSLFYNNYRDELHLMANDGQTRDAWIQALQHLIHTHTQRRQRHVITETNWILNYFYLADKDGSGTLTKNECRRLLIDSLNAKVSKNAFETLFNAADTSGEGVLTPDEFVNLFYALTRRKDLYAIMQQYVKNGHKQSMDTIRMNIDELLYFLRNIQNQTIIKYQSDECTSDYSLVSVTEREQVQELINEFETDVELQEKGQLSLNGFRNLLLSDEFSVMKPWCSRHIYQDMTRPLSDYYINTSHNTYLFNNQISGTSNPEAYNRVLCSGCRAVEIDCYDGANGRPIVKHGYTLVQPCLFESIIRFIEPNLFKISPYPVILDLENHCSIEQQHEMARILKQVFGDRLITEPLSTNDSSVLPSPEDLKYKVLVRGVKIPKATTLFKLIELGEIDYGNNPLNPQSKLCLFIVIEHDLAGLFIYFQNIPFLPNENDKDNYSCCHSPNLSEKHFDRILENDPLDLIKQTGKSVFRMYPHGLRQDSSNPDPINAWNFGIHMVALNFQHDDLMMSLSYGKFIDNGGCGYILKPKYLINAYKINFNPFDYLKKPLMLPDNIIEHPQRLTITIISGQFLSRSNETTQDIPDPYVVVSTHGILCDQQTQKTKFIENNGFDPLWNETFQFNICFPQMCLVRFDVYDYDVFTKDDRIAYFCLPMTTMQTGYRHVHLRTKHNNLTYSTLFIHVTIENN</sequence>
<dbReference type="EMBL" id="CAJNOH010000150">
    <property type="protein sequence ID" value="CAF0909382.1"/>
    <property type="molecule type" value="Genomic_DNA"/>
</dbReference>
<feature type="domain" description="PH" evidence="10">
    <location>
        <begin position="14"/>
        <end position="128"/>
    </location>
</feature>
<dbReference type="InterPro" id="IPR000909">
    <property type="entry name" value="PLipase_C_PInositol-sp_X_dom"/>
</dbReference>
<feature type="domain" description="C2" evidence="11">
    <location>
        <begin position="634"/>
        <end position="759"/>
    </location>
</feature>
<dbReference type="GO" id="GO:0048015">
    <property type="term" value="P:phosphatidylinositol-mediated signaling"/>
    <property type="evidence" value="ECO:0007669"/>
    <property type="project" value="TreeGrafter"/>
</dbReference>
<dbReference type="Pfam" id="PF13499">
    <property type="entry name" value="EF-hand_7"/>
    <property type="match status" value="1"/>
</dbReference>
<dbReference type="PRINTS" id="PR00390">
    <property type="entry name" value="PHPHLIPASEC"/>
</dbReference>
<dbReference type="InterPro" id="IPR011993">
    <property type="entry name" value="PH-like_dom_sf"/>
</dbReference>
<organism evidence="14 15">
    <name type="scientific">Rotaria sordida</name>
    <dbReference type="NCBI Taxonomy" id="392033"/>
    <lineage>
        <taxon>Eukaryota</taxon>
        <taxon>Metazoa</taxon>
        <taxon>Spiralia</taxon>
        <taxon>Gnathifera</taxon>
        <taxon>Rotifera</taxon>
        <taxon>Eurotatoria</taxon>
        <taxon>Bdelloidea</taxon>
        <taxon>Philodinida</taxon>
        <taxon>Philodinidae</taxon>
        <taxon>Rotaria</taxon>
    </lineage>
</organism>
<dbReference type="InterPro" id="IPR001711">
    <property type="entry name" value="PLipase_C_Pinositol-sp_Y"/>
</dbReference>
<evidence type="ECO:0000256" key="2">
    <source>
        <dbReference type="ARBA" id="ARBA00012368"/>
    </source>
</evidence>
<evidence type="ECO:0000256" key="7">
    <source>
        <dbReference type="ARBA" id="ARBA00023224"/>
    </source>
</evidence>
<dbReference type="CDD" id="cd08558">
    <property type="entry name" value="PI-PLCc_eukaryota"/>
    <property type="match status" value="1"/>
</dbReference>
<dbReference type="SUPFAM" id="SSF47473">
    <property type="entry name" value="EF-hand"/>
    <property type="match status" value="1"/>
</dbReference>
<evidence type="ECO:0000256" key="5">
    <source>
        <dbReference type="ARBA" id="ARBA00022963"/>
    </source>
</evidence>
<name>A0A814A983_9BILA</name>
<dbReference type="PROSITE" id="PS50004">
    <property type="entry name" value="C2"/>
    <property type="match status" value="1"/>
</dbReference>
<dbReference type="GO" id="GO:0005509">
    <property type="term" value="F:calcium ion binding"/>
    <property type="evidence" value="ECO:0007669"/>
    <property type="project" value="InterPro"/>
</dbReference>
<dbReference type="SMART" id="SM00149">
    <property type="entry name" value="PLCYc"/>
    <property type="match status" value="1"/>
</dbReference>
<dbReference type="PROSITE" id="PS50008">
    <property type="entry name" value="PIPLC_Y_DOMAIN"/>
    <property type="match status" value="1"/>
</dbReference>
<evidence type="ECO:0000256" key="8">
    <source>
        <dbReference type="ARBA" id="ARBA00023674"/>
    </source>
</evidence>
<dbReference type="PROSITE" id="PS00018">
    <property type="entry name" value="EF_HAND_1"/>
    <property type="match status" value="1"/>
</dbReference>
<evidence type="ECO:0000256" key="6">
    <source>
        <dbReference type="ARBA" id="ARBA00023098"/>
    </source>
</evidence>
<dbReference type="Pfam" id="PF16457">
    <property type="entry name" value="PH_12"/>
    <property type="match status" value="1"/>
</dbReference>
<keyword evidence="3 9" id="KW-0378">Hydrolase</keyword>
<dbReference type="InterPro" id="IPR017946">
    <property type="entry name" value="PLC-like_Pdiesterase_TIM-brl"/>
</dbReference>
<dbReference type="SUPFAM" id="SSF50729">
    <property type="entry name" value="PH domain-like"/>
    <property type="match status" value="1"/>
</dbReference>
<dbReference type="PANTHER" id="PTHR10336">
    <property type="entry name" value="PHOSPHOINOSITIDE-SPECIFIC PHOSPHOLIPASE C FAMILY PROTEIN"/>
    <property type="match status" value="1"/>
</dbReference>
<evidence type="ECO:0000256" key="3">
    <source>
        <dbReference type="ARBA" id="ARBA00022801"/>
    </source>
</evidence>
<dbReference type="Proteomes" id="UP000663854">
    <property type="component" value="Unassembled WGS sequence"/>
</dbReference>
<accession>A0A814A983</accession>
<dbReference type="SUPFAM" id="SSF51695">
    <property type="entry name" value="PLC-like phosphodiesterases"/>
    <property type="match status" value="1"/>
</dbReference>
<reference evidence="14" key="1">
    <citation type="submission" date="2021-02" db="EMBL/GenBank/DDBJ databases">
        <authorList>
            <person name="Nowell W R."/>
        </authorList>
    </citation>
    <scope>NUCLEOTIDE SEQUENCE</scope>
</reference>
<dbReference type="Pfam" id="PF00388">
    <property type="entry name" value="PI-PLC-X"/>
    <property type="match status" value="1"/>
</dbReference>
<dbReference type="PANTHER" id="PTHR10336:SF36">
    <property type="entry name" value="1-PHOSPHATIDYLINOSITOL 4,5-BISPHOSPHATE PHOSPHODIESTERASE BETA-4"/>
    <property type="match status" value="1"/>
</dbReference>